<evidence type="ECO:0000256" key="4">
    <source>
        <dbReference type="ARBA" id="ARBA00022801"/>
    </source>
</evidence>
<comment type="similarity">
    <text evidence="2 10">Belongs to the RuvB family.</text>
</comment>
<evidence type="ECO:0000256" key="7">
    <source>
        <dbReference type="ARBA" id="ARBA00022853"/>
    </source>
</evidence>
<keyword evidence="5 10" id="KW-0347">Helicase</keyword>
<dbReference type="GO" id="GO:0004386">
    <property type="term" value="F:helicase activity"/>
    <property type="evidence" value="ECO:0007669"/>
    <property type="project" value="UniProtKB-KW"/>
</dbReference>
<evidence type="ECO:0000256" key="9">
    <source>
        <dbReference type="ARBA" id="ARBA00047995"/>
    </source>
</evidence>
<dbReference type="EC" id="3.6.4.12" evidence="10"/>
<evidence type="ECO:0000256" key="10">
    <source>
        <dbReference type="RuleBase" id="RU363048"/>
    </source>
</evidence>
<evidence type="ECO:0000259" key="11">
    <source>
        <dbReference type="SMART" id="SM00382"/>
    </source>
</evidence>
<keyword evidence="7 10" id="KW-0156">Chromatin regulator</keyword>
<dbReference type="InterPro" id="IPR010339">
    <property type="entry name" value="TIP49_P-loop"/>
</dbReference>
<dbReference type="Gene3D" id="1.10.8.60">
    <property type="match status" value="1"/>
</dbReference>
<dbReference type="InterPro" id="IPR041048">
    <property type="entry name" value="RuvB-like_C"/>
</dbReference>
<dbReference type="InterPro" id="IPR027238">
    <property type="entry name" value="RuvB-like"/>
</dbReference>
<dbReference type="Gene3D" id="2.40.50.360">
    <property type="entry name" value="RuvB-like helicase, domain II"/>
    <property type="match status" value="1"/>
</dbReference>
<accession>A0ABR2W9D3</accession>
<comment type="function">
    <text evidence="10">DNA helicase participates in several chromatin remodeling complexes, including the SWR1 and the INO80 complexes.</text>
</comment>
<protein>
    <recommendedName>
        <fullName evidence="10">RuvB-like helicase</fullName>
        <ecNumber evidence="10">3.6.4.12</ecNumber>
    </recommendedName>
</protein>
<evidence type="ECO:0000256" key="3">
    <source>
        <dbReference type="ARBA" id="ARBA00022741"/>
    </source>
</evidence>
<keyword evidence="4 10" id="KW-0378">Hydrolase</keyword>
<dbReference type="InterPro" id="IPR027417">
    <property type="entry name" value="P-loop_NTPase"/>
</dbReference>
<comment type="caution">
    <text evidence="12">The sequence shown here is derived from an EMBL/GenBank/DDBJ whole genome shotgun (WGS) entry which is preliminary data.</text>
</comment>
<dbReference type="Gene3D" id="3.40.50.300">
    <property type="entry name" value="P-loop containing nucleotide triphosphate hydrolases"/>
    <property type="match status" value="1"/>
</dbReference>
<name>A0ABR2W9D3_9FUNG</name>
<evidence type="ECO:0000256" key="6">
    <source>
        <dbReference type="ARBA" id="ARBA00022840"/>
    </source>
</evidence>
<keyword evidence="8 10" id="KW-0539">Nucleus</keyword>
<dbReference type="SUPFAM" id="SSF52540">
    <property type="entry name" value="P-loop containing nucleoside triphosphate hydrolases"/>
    <property type="match status" value="1"/>
</dbReference>
<evidence type="ECO:0000256" key="8">
    <source>
        <dbReference type="ARBA" id="ARBA00023242"/>
    </source>
</evidence>
<comment type="catalytic activity">
    <reaction evidence="9 10">
        <text>ATP + H2O = ADP + phosphate + H(+)</text>
        <dbReference type="Rhea" id="RHEA:13065"/>
        <dbReference type="ChEBI" id="CHEBI:15377"/>
        <dbReference type="ChEBI" id="CHEBI:15378"/>
        <dbReference type="ChEBI" id="CHEBI:30616"/>
        <dbReference type="ChEBI" id="CHEBI:43474"/>
        <dbReference type="ChEBI" id="CHEBI:456216"/>
        <dbReference type="EC" id="3.6.4.12"/>
    </reaction>
</comment>
<dbReference type="Proteomes" id="UP001479436">
    <property type="component" value="Unassembled WGS sequence"/>
</dbReference>
<dbReference type="Pfam" id="PF06068">
    <property type="entry name" value="TIP49"/>
    <property type="match status" value="1"/>
</dbReference>
<gene>
    <name evidence="12" type="primary">RVB1_1</name>
    <name evidence="12" type="ORF">K7432_002008</name>
</gene>
<dbReference type="InterPro" id="IPR042487">
    <property type="entry name" value="RuvBL1/2_DNA/RNA_bd_dom"/>
</dbReference>
<comment type="subcellular location">
    <subcellularLocation>
        <location evidence="1 10">Nucleus</location>
    </subcellularLocation>
</comment>
<keyword evidence="3 10" id="KW-0547">Nucleotide-binding</keyword>
<dbReference type="PANTHER" id="PTHR11093">
    <property type="entry name" value="RUVB-RELATED REPTIN AND PONTIN"/>
    <property type="match status" value="1"/>
</dbReference>
<dbReference type="Pfam" id="PF17856">
    <property type="entry name" value="TIP49_C"/>
    <property type="match status" value="1"/>
</dbReference>
<keyword evidence="10" id="KW-0227">DNA damage</keyword>
<keyword evidence="10" id="KW-0234">DNA repair</keyword>
<keyword evidence="10" id="KW-0805">Transcription regulation</keyword>
<dbReference type="SMART" id="SM00382">
    <property type="entry name" value="AAA"/>
    <property type="match status" value="1"/>
</dbReference>
<evidence type="ECO:0000256" key="5">
    <source>
        <dbReference type="ARBA" id="ARBA00022806"/>
    </source>
</evidence>
<dbReference type="InterPro" id="IPR003593">
    <property type="entry name" value="AAA+_ATPase"/>
</dbReference>
<keyword evidence="13" id="KW-1185">Reference proteome</keyword>
<reference evidence="12 13" key="1">
    <citation type="submission" date="2023-04" db="EMBL/GenBank/DDBJ databases">
        <title>Genome of Basidiobolus ranarum AG-B5.</title>
        <authorList>
            <person name="Stajich J.E."/>
            <person name="Carter-House D."/>
            <person name="Gryganskyi A."/>
        </authorList>
    </citation>
    <scope>NUCLEOTIDE SEQUENCE [LARGE SCALE GENOMIC DNA]</scope>
    <source>
        <strain evidence="12 13">AG-B5</strain>
    </source>
</reference>
<evidence type="ECO:0000313" key="12">
    <source>
        <dbReference type="EMBL" id="KAK9723353.1"/>
    </source>
</evidence>
<evidence type="ECO:0000313" key="13">
    <source>
        <dbReference type="Proteomes" id="UP001479436"/>
    </source>
</evidence>
<keyword evidence="10" id="KW-0804">Transcription</keyword>
<evidence type="ECO:0000256" key="2">
    <source>
        <dbReference type="ARBA" id="ARBA00007519"/>
    </source>
</evidence>
<proteinExistence type="inferred from homology"/>
<keyword evidence="6 10" id="KW-0067">ATP-binding</keyword>
<sequence length="456" mass="50188">MKIQDVKNNNKEQRIAAHSHIKKLGLGEDGVAEPIAYGFVGQELAREAAGIAVDLIRAKKMAGRAILLAGAPGTGKTAIAYAISQELGPKVPFCPMVGSEVHSSEVKKTEVLMENFRRAIGLRIKETKEVYEGEITELSPEETENPLGGYGKTISHVVIGLKTAKGTKQLKLDPSIYESIMKEKVTVGDVIYIEANTGSVKRVGRSDSYATEYDLEAEEYVPLPKGEVHKKKELIQDVTLHDLDIANARPQGGQDIMSMVGQMLKPKKTEITDKLRKEINIVVNKYIEQGTAELVPGVLFIDEVHMLDIECFTYLNRALESALSPIVILATNRGMSVIRGTEDIVAPHGIPVDLLDRLLIIRTMPYTLEEIATIIKIRAKTEGVNITDEAVQHMAEIGVNASLRYAIQLLTPGNILSQTCGREEITKEDIEEAGSLFFDAKASAKFVTEHEDRYLQ</sequence>
<organism evidence="12 13">
    <name type="scientific">Basidiobolus ranarum</name>
    <dbReference type="NCBI Taxonomy" id="34480"/>
    <lineage>
        <taxon>Eukaryota</taxon>
        <taxon>Fungi</taxon>
        <taxon>Fungi incertae sedis</taxon>
        <taxon>Zoopagomycota</taxon>
        <taxon>Entomophthoromycotina</taxon>
        <taxon>Basidiobolomycetes</taxon>
        <taxon>Basidiobolales</taxon>
        <taxon>Basidiobolaceae</taxon>
        <taxon>Basidiobolus</taxon>
    </lineage>
</organism>
<evidence type="ECO:0000256" key="1">
    <source>
        <dbReference type="ARBA" id="ARBA00004123"/>
    </source>
</evidence>
<feature type="domain" description="AAA+ ATPase" evidence="11">
    <location>
        <begin position="62"/>
        <end position="365"/>
    </location>
</feature>
<dbReference type="EMBL" id="JASJQH010006926">
    <property type="protein sequence ID" value="KAK9723353.1"/>
    <property type="molecule type" value="Genomic_DNA"/>
</dbReference>